<feature type="transmembrane region" description="Helical" evidence="1">
    <location>
        <begin position="129"/>
        <end position="150"/>
    </location>
</feature>
<dbReference type="Proteomes" id="UP000824123">
    <property type="component" value="Unassembled WGS sequence"/>
</dbReference>
<feature type="transmembrane region" description="Helical" evidence="1">
    <location>
        <begin position="33"/>
        <end position="61"/>
    </location>
</feature>
<dbReference type="AlphaFoldDB" id="A0A9D1LS21"/>
<accession>A0A9D1LS21</accession>
<reference evidence="2" key="1">
    <citation type="submission" date="2020-10" db="EMBL/GenBank/DDBJ databases">
        <authorList>
            <person name="Gilroy R."/>
        </authorList>
    </citation>
    <scope>NUCLEOTIDE SEQUENCE</scope>
    <source>
        <strain evidence="2">ChiSxjej2B14-8506</strain>
    </source>
</reference>
<evidence type="ECO:0000313" key="2">
    <source>
        <dbReference type="EMBL" id="HIU46974.1"/>
    </source>
</evidence>
<evidence type="ECO:0000256" key="1">
    <source>
        <dbReference type="SAM" id="Phobius"/>
    </source>
</evidence>
<keyword evidence="1" id="KW-1133">Transmembrane helix</keyword>
<evidence type="ECO:0000313" key="3">
    <source>
        <dbReference type="Proteomes" id="UP000824123"/>
    </source>
</evidence>
<name>A0A9D1LS21_9FIRM</name>
<reference evidence="2" key="2">
    <citation type="journal article" date="2021" name="PeerJ">
        <title>Extensive microbial diversity within the chicken gut microbiome revealed by metagenomics and culture.</title>
        <authorList>
            <person name="Gilroy R."/>
            <person name="Ravi A."/>
            <person name="Getino M."/>
            <person name="Pursley I."/>
            <person name="Horton D.L."/>
            <person name="Alikhan N.F."/>
            <person name="Baker D."/>
            <person name="Gharbi K."/>
            <person name="Hall N."/>
            <person name="Watson M."/>
            <person name="Adriaenssens E.M."/>
            <person name="Foster-Nyarko E."/>
            <person name="Jarju S."/>
            <person name="Secka A."/>
            <person name="Antonio M."/>
            <person name="Oren A."/>
            <person name="Chaudhuri R.R."/>
            <person name="La Ragione R."/>
            <person name="Hildebrand F."/>
            <person name="Pallen M.J."/>
        </authorList>
    </citation>
    <scope>NUCLEOTIDE SEQUENCE</scope>
    <source>
        <strain evidence="2">ChiSxjej2B14-8506</strain>
    </source>
</reference>
<comment type="caution">
    <text evidence="2">The sequence shown here is derived from an EMBL/GenBank/DDBJ whole genome shotgun (WGS) entry which is preliminary data.</text>
</comment>
<keyword evidence="1" id="KW-0472">Membrane</keyword>
<gene>
    <name evidence="2" type="ORF">IAC59_06915</name>
</gene>
<protein>
    <submittedName>
        <fullName evidence="2">Rod shape-determining protein MreD</fullName>
    </submittedName>
</protein>
<feature type="transmembrane region" description="Helical" evidence="1">
    <location>
        <begin position="7"/>
        <end position="27"/>
    </location>
</feature>
<proteinExistence type="predicted"/>
<keyword evidence="1" id="KW-0812">Transmembrane</keyword>
<organism evidence="2 3">
    <name type="scientific">Candidatus Fimadaptatus faecigallinarum</name>
    <dbReference type="NCBI Taxonomy" id="2840814"/>
    <lineage>
        <taxon>Bacteria</taxon>
        <taxon>Bacillati</taxon>
        <taxon>Bacillota</taxon>
        <taxon>Clostridia</taxon>
        <taxon>Eubacteriales</taxon>
        <taxon>Candidatus Fimadaptatus</taxon>
    </lineage>
</organism>
<dbReference type="EMBL" id="DVNK01000041">
    <property type="protein sequence ID" value="HIU46974.1"/>
    <property type="molecule type" value="Genomic_DNA"/>
</dbReference>
<sequence>MLARFKWLIAAACFVIQYTVLPMIPAIELYPDVALAGVCTLALVYGPGVGMFYGLCVGVLAGSLFTLSLARTALTYSLLGLICGLLSNRARASKLALPLIAVGVAQVLRQGVDIAYLMLSRAHFDTFTLISRLSGSALLTALCALPLYWIMYHSNFKYRVIGKRVGT</sequence>